<proteinExistence type="inferred from homology"/>
<dbReference type="PANTHER" id="PTHR30194">
    <property type="entry name" value="CROSSOVER JUNCTION ENDODEOXYRIBONUCLEASE RUVC"/>
    <property type="match status" value="1"/>
</dbReference>
<evidence type="ECO:0000256" key="14">
    <source>
        <dbReference type="NCBIfam" id="TIGR00228"/>
    </source>
</evidence>
<dbReference type="InterPro" id="IPR020563">
    <property type="entry name" value="X-over_junc_endoDNase_Mg_BS"/>
</dbReference>
<dbReference type="STRING" id="716816.BST96_13730"/>
<dbReference type="GO" id="GO:0000287">
    <property type="term" value="F:magnesium ion binding"/>
    <property type="evidence" value="ECO:0007669"/>
    <property type="project" value="UniProtKB-UniRule"/>
</dbReference>
<evidence type="ECO:0000256" key="3">
    <source>
        <dbReference type="ARBA" id="ARBA00022722"/>
    </source>
</evidence>
<keyword evidence="7 13" id="KW-0378">Hydrolase</keyword>
<dbReference type="InterPro" id="IPR002176">
    <property type="entry name" value="X-over_junc_endoDNase_RuvC"/>
</dbReference>
<keyword evidence="10 13" id="KW-0233">DNA recombination</keyword>
<feature type="binding site" evidence="13">
    <location>
        <position position="8"/>
    </location>
    <ligand>
        <name>Mg(2+)</name>
        <dbReference type="ChEBI" id="CHEBI:18420"/>
        <label>1</label>
    </ligand>
</feature>
<dbReference type="AlphaFoldDB" id="A0A1X9ND47"/>
<evidence type="ECO:0000256" key="8">
    <source>
        <dbReference type="ARBA" id="ARBA00022842"/>
    </source>
</evidence>
<protein>
    <recommendedName>
        <fullName evidence="13 14">Crossover junction endodeoxyribonuclease RuvC</fullName>
        <ecNumber evidence="13 14">3.1.21.10</ecNumber>
    </recommendedName>
    <alternativeName>
        <fullName evidence="13">Holliday junction nuclease RuvC</fullName>
    </alternativeName>
    <alternativeName>
        <fullName evidence="13">Holliday junction resolvase RuvC</fullName>
    </alternativeName>
</protein>
<dbReference type="GO" id="GO:0008821">
    <property type="term" value="F:crossover junction DNA endonuclease activity"/>
    <property type="evidence" value="ECO:0007669"/>
    <property type="project" value="UniProtKB-UniRule"/>
</dbReference>
<dbReference type="NCBIfam" id="TIGR00228">
    <property type="entry name" value="ruvC"/>
    <property type="match status" value="1"/>
</dbReference>
<evidence type="ECO:0000256" key="10">
    <source>
        <dbReference type="ARBA" id="ARBA00023172"/>
    </source>
</evidence>
<evidence type="ECO:0000313" key="15">
    <source>
        <dbReference type="EMBL" id="ARN75081.1"/>
    </source>
</evidence>
<comment type="function">
    <text evidence="13">The RuvA-RuvB-RuvC complex processes Holliday junction (HJ) DNA during genetic recombination and DNA repair. Endonuclease that resolves HJ intermediates. Cleaves cruciform DNA by making single-stranded nicks across the HJ at symmetrical positions within the homologous arms, yielding a 5'-phosphate and a 3'-hydroxyl group; requires a central core of homology in the junction. The consensus cleavage sequence is 5'-(A/T)TT(C/G)-3'. Cleavage occurs on the 3'-side of the TT dinucleotide at the point of strand exchange. HJ branch migration catalyzed by RuvA-RuvB allows RuvC to scan DNA until it finds its consensus sequence, where it cleaves and resolves the cruciform DNA.</text>
</comment>
<dbReference type="KEGG" id="osg:BST96_13730"/>
<dbReference type="Gene3D" id="3.30.420.10">
    <property type="entry name" value="Ribonuclease H-like superfamily/Ribonuclease H"/>
    <property type="match status" value="1"/>
</dbReference>
<feature type="active site" evidence="13">
    <location>
        <position position="68"/>
    </location>
</feature>
<keyword evidence="4 13" id="KW-0479">Metal-binding</keyword>
<keyword evidence="6 13" id="KW-0227">DNA damage</keyword>
<keyword evidence="2 13" id="KW-0963">Cytoplasm</keyword>
<evidence type="ECO:0000256" key="12">
    <source>
        <dbReference type="ARBA" id="ARBA00029354"/>
    </source>
</evidence>
<feature type="active site" evidence="13">
    <location>
        <position position="140"/>
    </location>
</feature>
<comment type="cofactor">
    <cofactor evidence="13">
        <name>Mg(2+)</name>
        <dbReference type="ChEBI" id="CHEBI:18420"/>
    </cofactor>
    <text evidence="13">Binds 2 Mg(2+) ion per subunit.</text>
</comment>
<reference evidence="15 16" key="1">
    <citation type="submission" date="2016-11" db="EMBL/GenBank/DDBJ databases">
        <title>Trade-off between light-utilization and light-protection in marine flavobacteria.</title>
        <authorList>
            <person name="Kumagai Y."/>
        </authorList>
    </citation>
    <scope>NUCLEOTIDE SEQUENCE [LARGE SCALE GENOMIC DNA]</scope>
    <source>
        <strain evidence="15 16">NBRC 107125</strain>
    </source>
</reference>
<dbReference type="HAMAP" id="MF_00034">
    <property type="entry name" value="RuvC"/>
    <property type="match status" value="1"/>
</dbReference>
<dbReference type="Proteomes" id="UP000193450">
    <property type="component" value="Chromosome"/>
</dbReference>
<dbReference type="CDD" id="cd16962">
    <property type="entry name" value="RuvC"/>
    <property type="match status" value="1"/>
</dbReference>
<keyword evidence="3 13" id="KW-0540">Nuclease</keyword>
<feature type="binding site" evidence="13">
    <location>
        <position position="140"/>
    </location>
    <ligand>
        <name>Mg(2+)</name>
        <dbReference type="ChEBI" id="CHEBI:18420"/>
        <label>1</label>
    </ligand>
</feature>
<feature type="active site" evidence="13">
    <location>
        <position position="8"/>
    </location>
</feature>
<dbReference type="PANTHER" id="PTHR30194:SF3">
    <property type="entry name" value="CROSSOVER JUNCTION ENDODEOXYRIBONUCLEASE RUVC"/>
    <property type="match status" value="1"/>
</dbReference>
<organism evidence="15 16">
    <name type="scientific">Oceanicoccus sagamiensis</name>
    <dbReference type="NCBI Taxonomy" id="716816"/>
    <lineage>
        <taxon>Bacteria</taxon>
        <taxon>Pseudomonadati</taxon>
        <taxon>Pseudomonadota</taxon>
        <taxon>Gammaproteobacteria</taxon>
        <taxon>Cellvibrionales</taxon>
        <taxon>Spongiibacteraceae</taxon>
        <taxon>Oceanicoccus</taxon>
    </lineage>
</organism>
<comment type="catalytic activity">
    <reaction evidence="12 13">
        <text>Endonucleolytic cleavage at a junction such as a reciprocal single-stranded crossover between two homologous DNA duplexes (Holliday junction).</text>
        <dbReference type="EC" id="3.1.21.10"/>
    </reaction>
</comment>
<evidence type="ECO:0000256" key="11">
    <source>
        <dbReference type="ARBA" id="ARBA00023204"/>
    </source>
</evidence>
<name>A0A1X9ND47_9GAMM</name>
<keyword evidence="8 13" id="KW-0460">Magnesium</keyword>
<dbReference type="EC" id="3.1.21.10" evidence="13 14"/>
<evidence type="ECO:0000256" key="6">
    <source>
        <dbReference type="ARBA" id="ARBA00022763"/>
    </source>
</evidence>
<evidence type="ECO:0000256" key="2">
    <source>
        <dbReference type="ARBA" id="ARBA00022490"/>
    </source>
</evidence>
<comment type="similarity">
    <text evidence="1 13">Belongs to the RuvC family.</text>
</comment>
<keyword evidence="16" id="KW-1185">Reference proteome</keyword>
<dbReference type="OrthoDB" id="9805499at2"/>
<dbReference type="GO" id="GO:0048476">
    <property type="term" value="C:Holliday junction resolvase complex"/>
    <property type="evidence" value="ECO:0007669"/>
    <property type="project" value="UniProtKB-UniRule"/>
</dbReference>
<evidence type="ECO:0000256" key="1">
    <source>
        <dbReference type="ARBA" id="ARBA00009518"/>
    </source>
</evidence>
<evidence type="ECO:0000256" key="9">
    <source>
        <dbReference type="ARBA" id="ARBA00023125"/>
    </source>
</evidence>
<evidence type="ECO:0000256" key="5">
    <source>
        <dbReference type="ARBA" id="ARBA00022759"/>
    </source>
</evidence>
<dbReference type="InterPro" id="IPR036397">
    <property type="entry name" value="RNaseH_sf"/>
</dbReference>
<gene>
    <name evidence="13" type="primary">ruvC</name>
    <name evidence="15" type="ORF">BST96_13730</name>
</gene>
<dbReference type="PRINTS" id="PR00696">
    <property type="entry name" value="RSOLVASERUVC"/>
</dbReference>
<dbReference type="PROSITE" id="PS01321">
    <property type="entry name" value="RUVC"/>
    <property type="match status" value="1"/>
</dbReference>
<dbReference type="SUPFAM" id="SSF53098">
    <property type="entry name" value="Ribonuclease H-like"/>
    <property type="match status" value="1"/>
</dbReference>
<comment type="subcellular location">
    <subcellularLocation>
        <location evidence="13">Cytoplasm</location>
    </subcellularLocation>
</comment>
<dbReference type="InterPro" id="IPR012337">
    <property type="entry name" value="RNaseH-like_sf"/>
</dbReference>
<dbReference type="GO" id="GO:0005737">
    <property type="term" value="C:cytoplasm"/>
    <property type="evidence" value="ECO:0007669"/>
    <property type="project" value="UniProtKB-SubCell"/>
</dbReference>
<dbReference type="GO" id="GO:0006310">
    <property type="term" value="P:DNA recombination"/>
    <property type="evidence" value="ECO:0007669"/>
    <property type="project" value="UniProtKB-UniRule"/>
</dbReference>
<dbReference type="EMBL" id="CP019343">
    <property type="protein sequence ID" value="ARN75081.1"/>
    <property type="molecule type" value="Genomic_DNA"/>
</dbReference>
<accession>A0A1X9ND47</accession>
<comment type="subunit">
    <text evidence="13">Homodimer which binds Holliday junction (HJ) DNA. The HJ becomes 2-fold symmetrical on binding to RuvC with unstacked arms; it has a different conformation from HJ DNA in complex with RuvA. In the full resolvosome a probable DNA-RuvA(4)-RuvB(12)-RuvC(2) complex forms which resolves the HJ.</text>
</comment>
<dbReference type="RefSeq" id="WP_085759249.1">
    <property type="nucleotide sequence ID" value="NZ_CP019343.1"/>
</dbReference>
<feature type="binding site" evidence="13">
    <location>
        <position position="68"/>
    </location>
    <ligand>
        <name>Mg(2+)</name>
        <dbReference type="ChEBI" id="CHEBI:18420"/>
        <label>2</label>
    </ligand>
</feature>
<keyword evidence="5 13" id="KW-0255">Endonuclease</keyword>
<dbReference type="Pfam" id="PF02075">
    <property type="entry name" value="RuvC"/>
    <property type="match status" value="1"/>
</dbReference>
<dbReference type="GO" id="GO:0003677">
    <property type="term" value="F:DNA binding"/>
    <property type="evidence" value="ECO:0007669"/>
    <property type="project" value="UniProtKB-KW"/>
</dbReference>
<dbReference type="FunFam" id="3.30.420.10:FF:000002">
    <property type="entry name" value="Crossover junction endodeoxyribonuclease RuvC"/>
    <property type="match status" value="1"/>
</dbReference>
<evidence type="ECO:0000256" key="13">
    <source>
        <dbReference type="HAMAP-Rule" id="MF_00034"/>
    </source>
</evidence>
<sequence length="173" mass="18427">MALILGIDPGSRKTGYGIINVNGNQHDYVSSGVIRLPVEQELPERIKVLIQSLAEIIETHCPQQVAIEQVFMAKNAGSALKLGQARGAAIAACVAQHLEVAEYSARQIKQAVVGSGAADKEQVQHMVKVLLKLPAMPQEDAADALGAAICHAHTQASLINLAGVSRVRRGRLR</sequence>
<keyword evidence="9 13" id="KW-0238">DNA-binding</keyword>
<evidence type="ECO:0000313" key="16">
    <source>
        <dbReference type="Proteomes" id="UP000193450"/>
    </source>
</evidence>
<keyword evidence="11 13" id="KW-0234">DNA repair</keyword>
<dbReference type="GO" id="GO:0006281">
    <property type="term" value="P:DNA repair"/>
    <property type="evidence" value="ECO:0007669"/>
    <property type="project" value="UniProtKB-UniRule"/>
</dbReference>
<evidence type="ECO:0000256" key="7">
    <source>
        <dbReference type="ARBA" id="ARBA00022801"/>
    </source>
</evidence>
<evidence type="ECO:0000256" key="4">
    <source>
        <dbReference type="ARBA" id="ARBA00022723"/>
    </source>
</evidence>